<sequence length="300" mass="33560">MDYKCLKTINCKQRAVRGVRFNVDGSYCLSCGSDKTIKLWNPHKGLLLKTYEGHGNEVLDSCGSCDSSQILSGGKDRCVILWDVATGKTLRRLREHASNVTCVKFNEEASVAISGSHDNTVMFWDLRSHSFQPIQVLRDAKDSITAVQVTDHEIVTGSLDMRIRRYDIRAGVLHIDYIGEPVTCINLTQDGQCYVLSTSNSIIWLFDKSTGELLSQYKGHTTGEFCIECGVDQTDTYILSGSVDSNVYCWDLAEGEVIHKLKHNRDGIVHSLHTHPTSKFIVTATQAEIHLWGVKELECE</sequence>
<dbReference type="Proteomes" id="UP001558652">
    <property type="component" value="Unassembled WGS sequence"/>
</dbReference>
<dbReference type="Pfam" id="PF00400">
    <property type="entry name" value="WD40"/>
    <property type="match status" value="5"/>
</dbReference>
<dbReference type="SMART" id="SM00320">
    <property type="entry name" value="WD40"/>
    <property type="match status" value="7"/>
</dbReference>
<dbReference type="PANTHER" id="PTHR22842">
    <property type="entry name" value="WD40 REPEAT PROTEIN"/>
    <property type="match status" value="1"/>
</dbReference>
<dbReference type="AlphaFoldDB" id="A0ABD0YTB7"/>
<evidence type="ECO:0000256" key="2">
    <source>
        <dbReference type="ARBA" id="ARBA00022490"/>
    </source>
</evidence>
<evidence type="ECO:0000256" key="7">
    <source>
        <dbReference type="ARBA" id="ARBA00042222"/>
    </source>
</evidence>
<reference evidence="9 10" key="1">
    <citation type="submission" date="2024-07" db="EMBL/GenBank/DDBJ databases">
        <title>Chromosome-level genome assembly of the water stick insect Ranatra chinensis (Heteroptera: Nepidae).</title>
        <authorList>
            <person name="Liu X."/>
        </authorList>
    </citation>
    <scope>NUCLEOTIDE SEQUENCE [LARGE SCALE GENOMIC DNA]</scope>
    <source>
        <strain evidence="9">Cailab_2021Rc</strain>
        <tissue evidence="9">Muscle</tissue>
    </source>
</reference>
<evidence type="ECO:0000256" key="5">
    <source>
        <dbReference type="ARBA" id="ARBA00038145"/>
    </source>
</evidence>
<dbReference type="InterPro" id="IPR020472">
    <property type="entry name" value="WD40_PAC1"/>
</dbReference>
<dbReference type="InterPro" id="IPR051980">
    <property type="entry name" value="WD_repeat_MORG1"/>
</dbReference>
<name>A0ABD0YTB7_9HEMI</name>
<evidence type="ECO:0000313" key="10">
    <source>
        <dbReference type="Proteomes" id="UP001558652"/>
    </source>
</evidence>
<feature type="repeat" description="WD" evidence="8">
    <location>
        <begin position="217"/>
        <end position="260"/>
    </location>
</feature>
<comment type="subcellular location">
    <subcellularLocation>
        <location evidence="1">Cytoplasm</location>
    </subcellularLocation>
</comment>
<dbReference type="InterPro" id="IPR015943">
    <property type="entry name" value="WD40/YVTN_repeat-like_dom_sf"/>
</dbReference>
<dbReference type="GO" id="GO:0005737">
    <property type="term" value="C:cytoplasm"/>
    <property type="evidence" value="ECO:0007669"/>
    <property type="project" value="UniProtKB-SubCell"/>
</dbReference>
<feature type="repeat" description="WD" evidence="8">
    <location>
        <begin position="51"/>
        <end position="92"/>
    </location>
</feature>
<evidence type="ECO:0000256" key="8">
    <source>
        <dbReference type="PROSITE-ProRule" id="PRU00221"/>
    </source>
</evidence>
<feature type="repeat" description="WD" evidence="8">
    <location>
        <begin position="9"/>
        <end position="50"/>
    </location>
</feature>
<comment type="similarity">
    <text evidence="5">Belongs to the WD repeat MORG1 family.</text>
</comment>
<feature type="repeat" description="WD" evidence="8">
    <location>
        <begin position="93"/>
        <end position="128"/>
    </location>
</feature>
<keyword evidence="3 8" id="KW-0853">WD repeat</keyword>
<dbReference type="PROSITE" id="PS50294">
    <property type="entry name" value="WD_REPEATS_REGION"/>
    <property type="match status" value="2"/>
</dbReference>
<dbReference type="PROSITE" id="PS00678">
    <property type="entry name" value="WD_REPEATS_1"/>
    <property type="match status" value="2"/>
</dbReference>
<accession>A0ABD0YTB7</accession>
<evidence type="ECO:0000256" key="6">
    <source>
        <dbReference type="ARBA" id="ARBA00040453"/>
    </source>
</evidence>
<dbReference type="PROSITE" id="PS50082">
    <property type="entry name" value="WD_REPEATS_2"/>
    <property type="match status" value="4"/>
</dbReference>
<proteinExistence type="inferred from homology"/>
<dbReference type="PRINTS" id="PR00320">
    <property type="entry name" value="GPROTEINBRPT"/>
</dbReference>
<gene>
    <name evidence="9" type="ORF">AAG570_008532</name>
</gene>
<keyword evidence="4" id="KW-0677">Repeat</keyword>
<dbReference type="EMBL" id="JBFDAA010000003">
    <property type="protein sequence ID" value="KAL1138469.1"/>
    <property type="molecule type" value="Genomic_DNA"/>
</dbReference>
<dbReference type="SUPFAM" id="SSF50978">
    <property type="entry name" value="WD40 repeat-like"/>
    <property type="match status" value="1"/>
</dbReference>
<dbReference type="InterPro" id="IPR001680">
    <property type="entry name" value="WD40_rpt"/>
</dbReference>
<dbReference type="CDD" id="cd00200">
    <property type="entry name" value="WD40"/>
    <property type="match status" value="1"/>
</dbReference>
<evidence type="ECO:0000256" key="1">
    <source>
        <dbReference type="ARBA" id="ARBA00004496"/>
    </source>
</evidence>
<organism evidence="9 10">
    <name type="scientific">Ranatra chinensis</name>
    <dbReference type="NCBI Taxonomy" id="642074"/>
    <lineage>
        <taxon>Eukaryota</taxon>
        <taxon>Metazoa</taxon>
        <taxon>Ecdysozoa</taxon>
        <taxon>Arthropoda</taxon>
        <taxon>Hexapoda</taxon>
        <taxon>Insecta</taxon>
        <taxon>Pterygota</taxon>
        <taxon>Neoptera</taxon>
        <taxon>Paraneoptera</taxon>
        <taxon>Hemiptera</taxon>
        <taxon>Heteroptera</taxon>
        <taxon>Panheteroptera</taxon>
        <taxon>Nepomorpha</taxon>
        <taxon>Nepidae</taxon>
        <taxon>Ranatrinae</taxon>
        <taxon>Ranatra</taxon>
    </lineage>
</organism>
<comment type="caution">
    <text evidence="9">The sequence shown here is derived from an EMBL/GenBank/DDBJ whole genome shotgun (WGS) entry which is preliminary data.</text>
</comment>
<dbReference type="PANTHER" id="PTHR22842:SF3">
    <property type="entry name" value="WD REPEAT DOMAIN-CONTAINING PROTEIN 83"/>
    <property type="match status" value="1"/>
</dbReference>
<dbReference type="InterPro" id="IPR019775">
    <property type="entry name" value="WD40_repeat_CS"/>
</dbReference>
<keyword evidence="2" id="KW-0963">Cytoplasm</keyword>
<evidence type="ECO:0000256" key="4">
    <source>
        <dbReference type="ARBA" id="ARBA00022737"/>
    </source>
</evidence>
<keyword evidence="10" id="KW-1185">Reference proteome</keyword>
<evidence type="ECO:0000256" key="3">
    <source>
        <dbReference type="ARBA" id="ARBA00022574"/>
    </source>
</evidence>
<dbReference type="InterPro" id="IPR036322">
    <property type="entry name" value="WD40_repeat_dom_sf"/>
</dbReference>
<protein>
    <recommendedName>
        <fullName evidence="6">WD repeat domain-containing protein 83</fullName>
    </recommendedName>
    <alternativeName>
        <fullName evidence="7">Mitogen-activated protein kinase organizer 1</fullName>
    </alternativeName>
</protein>
<evidence type="ECO:0000313" key="9">
    <source>
        <dbReference type="EMBL" id="KAL1138469.1"/>
    </source>
</evidence>
<dbReference type="Gene3D" id="2.130.10.10">
    <property type="entry name" value="YVTN repeat-like/Quinoprotein amine dehydrogenase"/>
    <property type="match status" value="1"/>
</dbReference>